<protein>
    <submittedName>
        <fullName evidence="1">Squalene/phytoene synthase family protein</fullName>
    </submittedName>
</protein>
<dbReference type="Proteomes" id="UP000592216">
    <property type="component" value="Unassembled WGS sequence"/>
</dbReference>
<dbReference type="InterPro" id="IPR008949">
    <property type="entry name" value="Isoprenoid_synthase_dom_sf"/>
</dbReference>
<evidence type="ECO:0000313" key="2">
    <source>
        <dbReference type="Proteomes" id="UP000592216"/>
    </source>
</evidence>
<comment type="caution">
    <text evidence="1">The sequence shown here is derived from an EMBL/GenBank/DDBJ whole genome shotgun (WGS) entry which is preliminary data.</text>
</comment>
<dbReference type="EMBL" id="JABCJE010000002">
    <property type="protein sequence ID" value="NVO22969.1"/>
    <property type="molecule type" value="Genomic_DNA"/>
</dbReference>
<dbReference type="Pfam" id="PF00494">
    <property type="entry name" value="SQS_PSY"/>
    <property type="match status" value="1"/>
</dbReference>
<dbReference type="SUPFAM" id="SSF48576">
    <property type="entry name" value="Terpenoid synthases"/>
    <property type="match status" value="1"/>
</dbReference>
<dbReference type="RefSeq" id="WP_177157064.1">
    <property type="nucleotide sequence ID" value="NZ_JABCJE010000002.1"/>
</dbReference>
<dbReference type="AlphaFoldDB" id="A0A850Q9J7"/>
<organism evidence="1 2">
    <name type="scientific">Donghicola mangrovi</name>
    <dbReference type="NCBI Taxonomy" id="2729614"/>
    <lineage>
        <taxon>Bacteria</taxon>
        <taxon>Pseudomonadati</taxon>
        <taxon>Pseudomonadota</taxon>
        <taxon>Alphaproteobacteria</taxon>
        <taxon>Rhodobacterales</taxon>
        <taxon>Roseobacteraceae</taxon>
        <taxon>Donghicola</taxon>
    </lineage>
</organism>
<dbReference type="InterPro" id="IPR002060">
    <property type="entry name" value="Squ/phyt_synthse"/>
</dbReference>
<accession>A0A850Q9J7</accession>
<dbReference type="Gene3D" id="1.10.600.10">
    <property type="entry name" value="Farnesyl Diphosphate Synthase"/>
    <property type="match status" value="1"/>
</dbReference>
<sequence>MSINACAKIVHDADPDRFLAIMAAPVPARRVLFPLYAFNVEISRAPWVTKEPMIAEMRVQWWRDALAEVAEGRGRRHEVVDALAEVLDADGARLLDGCCEMRRWDIYTDPFEDEAHFDSYIQETSGTLMWVAARALGSATEDAVRARGYAAGVANWLMAVPELESRNRVPLLDGRPEGVQALARKALGALDNGDKADKAARPALLPAFQSGDILRQALDNPLRVIDGNLGLSPIRKRLLLMKQSAFG</sequence>
<name>A0A850Q9J7_9RHOB</name>
<evidence type="ECO:0000313" key="1">
    <source>
        <dbReference type="EMBL" id="NVO22969.1"/>
    </source>
</evidence>
<proteinExistence type="predicted"/>
<gene>
    <name evidence="1" type="ORF">HJ536_06310</name>
</gene>
<reference evidence="1 2" key="1">
    <citation type="submission" date="2020-04" db="EMBL/GenBank/DDBJ databases">
        <title>Donghicola sp., a member of the Rhodobacteraceae family isolated from mangrove forest in Thailand.</title>
        <authorList>
            <person name="Charoenyingcharoen P."/>
            <person name="Yukphan P."/>
        </authorList>
    </citation>
    <scope>NUCLEOTIDE SEQUENCE [LARGE SCALE GENOMIC DNA]</scope>
    <source>
        <strain evidence="1 2">B5-SW-15</strain>
    </source>
</reference>